<organism evidence="1">
    <name type="scientific">marine sediment metagenome</name>
    <dbReference type="NCBI Taxonomy" id="412755"/>
    <lineage>
        <taxon>unclassified sequences</taxon>
        <taxon>metagenomes</taxon>
        <taxon>ecological metagenomes</taxon>
    </lineage>
</organism>
<reference evidence="1" key="1">
    <citation type="journal article" date="2015" name="Nature">
        <title>Complex archaea that bridge the gap between prokaryotes and eukaryotes.</title>
        <authorList>
            <person name="Spang A."/>
            <person name="Saw J.H."/>
            <person name="Jorgensen S.L."/>
            <person name="Zaremba-Niedzwiedzka K."/>
            <person name="Martijn J."/>
            <person name="Lind A.E."/>
            <person name="van Eijk R."/>
            <person name="Schleper C."/>
            <person name="Guy L."/>
            <person name="Ettema T.J."/>
        </authorList>
    </citation>
    <scope>NUCLEOTIDE SEQUENCE</scope>
</reference>
<evidence type="ECO:0000313" key="1">
    <source>
        <dbReference type="EMBL" id="KKN36929.1"/>
    </source>
</evidence>
<dbReference type="EMBL" id="LAZR01001932">
    <property type="protein sequence ID" value="KKN36929.1"/>
    <property type="molecule type" value="Genomic_DNA"/>
</dbReference>
<name>A0A0F9Q360_9ZZZZ</name>
<dbReference type="AlphaFoldDB" id="A0A0F9Q360"/>
<sequence length="91" mass="10304">MANTPEEIVREQIAHPHKRTPYAFGVALGNAIAAPDDAMMVELERYMKDPTPENRKRLFVSMMAAGFTDENIIGCWDEDIPTIQELQELRG</sequence>
<accession>A0A0F9Q360</accession>
<protein>
    <submittedName>
        <fullName evidence="1">Uncharacterized protein</fullName>
    </submittedName>
</protein>
<gene>
    <name evidence="1" type="ORF">LCGC14_0768520</name>
</gene>
<comment type="caution">
    <text evidence="1">The sequence shown here is derived from an EMBL/GenBank/DDBJ whole genome shotgun (WGS) entry which is preliminary data.</text>
</comment>
<proteinExistence type="predicted"/>